<feature type="transmembrane region" description="Helical" evidence="2">
    <location>
        <begin position="83"/>
        <end position="103"/>
    </location>
</feature>
<dbReference type="SMART" id="SM00672">
    <property type="entry name" value="CAP10"/>
    <property type="match status" value="1"/>
</dbReference>
<evidence type="ECO:0000259" key="3">
    <source>
        <dbReference type="SMART" id="SM00672"/>
    </source>
</evidence>
<dbReference type="RefSeq" id="XP_010228582.1">
    <property type="nucleotide sequence ID" value="XM_010230280.3"/>
</dbReference>
<dbReference type="InterPro" id="IPR051091">
    <property type="entry name" value="O-Glucosyltr/Glycosyltrsf_90"/>
</dbReference>
<keyword evidence="2" id="KW-0812">Transmembrane</keyword>
<evidence type="ECO:0000313" key="4">
    <source>
        <dbReference type="EMBL" id="KQK21562.1"/>
    </source>
</evidence>
<reference evidence="4" key="2">
    <citation type="submission" date="2017-06" db="EMBL/GenBank/DDBJ databases">
        <title>WGS assembly of Brachypodium distachyon.</title>
        <authorList>
            <consortium name="The International Brachypodium Initiative"/>
            <person name="Lucas S."/>
            <person name="Harmon-Smith M."/>
            <person name="Lail K."/>
            <person name="Tice H."/>
            <person name="Grimwood J."/>
            <person name="Bruce D."/>
            <person name="Barry K."/>
            <person name="Shu S."/>
            <person name="Lindquist E."/>
            <person name="Wang M."/>
            <person name="Pitluck S."/>
            <person name="Vogel J.P."/>
            <person name="Garvin D.F."/>
            <person name="Mockler T.C."/>
            <person name="Schmutz J."/>
            <person name="Rokhsar D."/>
            <person name="Bevan M.W."/>
        </authorList>
    </citation>
    <scope>NUCLEOTIDE SEQUENCE</scope>
    <source>
        <strain evidence="4">Bd21</strain>
    </source>
</reference>
<evidence type="ECO:0000256" key="1">
    <source>
        <dbReference type="SAM" id="MobiDB-lite"/>
    </source>
</evidence>
<protein>
    <recommendedName>
        <fullName evidence="3">Glycosyl transferase CAP10 domain-containing protein</fullName>
    </recommendedName>
</protein>
<feature type="region of interest" description="Disordered" evidence="1">
    <location>
        <begin position="157"/>
        <end position="187"/>
    </location>
</feature>
<dbReference type="KEGG" id="bdi:100842005"/>
<dbReference type="PANTHER" id="PTHR12203:SF105">
    <property type="entry name" value="OS08G0101800 PROTEIN"/>
    <property type="match status" value="1"/>
</dbReference>
<dbReference type="EnsemblPlants" id="KQK21562">
    <property type="protein sequence ID" value="KQK21562"/>
    <property type="gene ID" value="BRADI_1g61560v3"/>
</dbReference>
<dbReference type="AlphaFoldDB" id="A0A0Q3S999"/>
<keyword evidence="2" id="KW-1133">Transmembrane helix</keyword>
<dbReference type="EMBL" id="CM000880">
    <property type="protein sequence ID" value="KQK21562.1"/>
    <property type="molecule type" value="Genomic_DNA"/>
</dbReference>
<sequence>MKSSCFPASAAADEEESGAALVPPPPDDPLPGAAAPPCKVVVVNDDDVTPGVLERQSSSSTTTSPKPPWWKTAVVSPTKRQGAVWVVIGGLVLLAVLVGTTWIDLTAASSFLPGTGGGISGGRHHHPPQRRRPRASPTSTQIPIPFDCAAAAANGTTSLCSPRPRSPPPPTSATAEEAHSPAPPPPTCPDYFRYIHSDLSPWRASGGITLPTLERAIPHAAFRLTVVSGRAYVETYHRAFQTRDVFTQWGILQLLARYPGRVPDLDAMFNLEDMPEIFRNDADGNPAPPPPPLFRYCKDGGDSVEILFPDWSFWGWPEVNIRPWAPLMENFVRENRALPWQNREPFAFWKGNPYVSNARKDLFKCNNDSAAGKEFNARLFDVDWRAASRNGFKDDGSTNLAKQCKYRYKIYVQGRSWSVSEKYILACDSPMLAIDTSFRDFFSRGLVAGEHYWPIDPAEKCDAVKFAVDWGNKHPRETMRLGEEGSRFAREEMGMDFVYDYMLHVLTEYAALLRYKPTVPEKAVELCPEAMACGAEGREREFMMESRERHVAGYEPCSLPPPFTKEETRDMDAREQEVRRKVVKMEKAGS</sequence>
<reference evidence="4 5" key="1">
    <citation type="journal article" date="2010" name="Nature">
        <title>Genome sequencing and analysis of the model grass Brachypodium distachyon.</title>
        <authorList>
            <consortium name="International Brachypodium Initiative"/>
        </authorList>
    </citation>
    <scope>NUCLEOTIDE SEQUENCE [LARGE SCALE GENOMIC DNA]</scope>
    <source>
        <strain evidence="4 5">Bd21</strain>
    </source>
</reference>
<dbReference type="ExpressionAtlas" id="A0A0Q3S999">
    <property type="expression patterns" value="baseline and differential"/>
</dbReference>
<dbReference type="GeneID" id="100842005"/>
<keyword evidence="2" id="KW-0472">Membrane</keyword>
<evidence type="ECO:0000313" key="5">
    <source>
        <dbReference type="EnsemblPlants" id="KQK21562"/>
    </source>
</evidence>
<feature type="domain" description="Glycosyl transferase CAP10" evidence="3">
    <location>
        <begin position="261"/>
        <end position="516"/>
    </location>
</feature>
<feature type="region of interest" description="Disordered" evidence="1">
    <location>
        <begin position="116"/>
        <end position="142"/>
    </location>
</feature>
<name>A0A0Q3S999_BRADI</name>
<feature type="compositionally biased region" description="Low complexity" evidence="1">
    <location>
        <begin position="57"/>
        <end position="69"/>
    </location>
</feature>
<feature type="region of interest" description="Disordered" evidence="1">
    <location>
        <begin position="1"/>
        <end position="37"/>
    </location>
</feature>
<keyword evidence="6" id="KW-1185">Reference proteome</keyword>
<organism evidence="4">
    <name type="scientific">Brachypodium distachyon</name>
    <name type="common">Purple false brome</name>
    <name type="synonym">Trachynia distachya</name>
    <dbReference type="NCBI Taxonomy" id="15368"/>
    <lineage>
        <taxon>Eukaryota</taxon>
        <taxon>Viridiplantae</taxon>
        <taxon>Streptophyta</taxon>
        <taxon>Embryophyta</taxon>
        <taxon>Tracheophyta</taxon>
        <taxon>Spermatophyta</taxon>
        <taxon>Magnoliopsida</taxon>
        <taxon>Liliopsida</taxon>
        <taxon>Poales</taxon>
        <taxon>Poaceae</taxon>
        <taxon>BOP clade</taxon>
        <taxon>Pooideae</taxon>
        <taxon>Stipodae</taxon>
        <taxon>Brachypodieae</taxon>
        <taxon>Brachypodium</taxon>
    </lineage>
</organism>
<accession>A0A0Q3S999</accession>
<dbReference type="OrthoDB" id="202415at2759"/>
<feature type="region of interest" description="Disordered" evidence="1">
    <location>
        <begin position="50"/>
        <end position="69"/>
    </location>
</feature>
<dbReference type="Gramene" id="KQK21562">
    <property type="protein sequence ID" value="KQK21562"/>
    <property type="gene ID" value="BRADI_1g61560v3"/>
</dbReference>
<dbReference type="FunCoup" id="A0A0Q3S999">
    <property type="interactions" value="489"/>
</dbReference>
<evidence type="ECO:0000313" key="6">
    <source>
        <dbReference type="Proteomes" id="UP000008810"/>
    </source>
</evidence>
<dbReference type="Proteomes" id="UP000008810">
    <property type="component" value="Chromosome 1"/>
</dbReference>
<evidence type="ECO:0000256" key="2">
    <source>
        <dbReference type="SAM" id="Phobius"/>
    </source>
</evidence>
<dbReference type="PANTHER" id="PTHR12203">
    <property type="entry name" value="KDEL LYS-ASP-GLU-LEU CONTAINING - RELATED"/>
    <property type="match status" value="1"/>
</dbReference>
<proteinExistence type="predicted"/>
<feature type="compositionally biased region" description="Basic residues" evidence="1">
    <location>
        <begin position="122"/>
        <end position="134"/>
    </location>
</feature>
<dbReference type="Pfam" id="PF05686">
    <property type="entry name" value="Glyco_transf_90"/>
    <property type="match status" value="1"/>
</dbReference>
<gene>
    <name evidence="5" type="primary">LOC100842005</name>
    <name evidence="4" type="ORF">BRADI_1g61560v3</name>
</gene>
<dbReference type="InterPro" id="IPR006598">
    <property type="entry name" value="CAP10"/>
</dbReference>
<reference evidence="5" key="3">
    <citation type="submission" date="2018-08" db="UniProtKB">
        <authorList>
            <consortium name="EnsemblPlants"/>
        </authorList>
    </citation>
    <scope>IDENTIFICATION</scope>
    <source>
        <strain evidence="5">cv. Bd21</strain>
    </source>
</reference>